<name>A0AAD7ANC8_9AGAR</name>
<organism evidence="2 3">
    <name type="scientific">Mycena albidolilacea</name>
    <dbReference type="NCBI Taxonomy" id="1033008"/>
    <lineage>
        <taxon>Eukaryota</taxon>
        <taxon>Fungi</taxon>
        <taxon>Dikarya</taxon>
        <taxon>Basidiomycota</taxon>
        <taxon>Agaricomycotina</taxon>
        <taxon>Agaricomycetes</taxon>
        <taxon>Agaricomycetidae</taxon>
        <taxon>Agaricales</taxon>
        <taxon>Marasmiineae</taxon>
        <taxon>Mycenaceae</taxon>
        <taxon>Mycena</taxon>
    </lineage>
</organism>
<feature type="compositionally biased region" description="Basic and acidic residues" evidence="1">
    <location>
        <begin position="25"/>
        <end position="36"/>
    </location>
</feature>
<sequence>MSNCHRPRVKTRDDSEDFQPGDSTRPTDSEKRESRRQVSAAYYARNPQLQDKNRVQMRRRRVVAKAYRRQWDPPKADAPHDTCEESVDAREECVSWYGRPRLCGVDSDGHSMYSCHYMDFQGITETSAPHSYWCLRNPASPLATESSQQNLGAASDGASADECMAVAALELMVRRRVAPEEDCRALEASPAVYAAEAAIRELNARPLSVPTPQEASAWRKKGNVSLGNYLSWKTFNYIRTWAWGVHVSDH</sequence>
<accession>A0AAD7ANC8</accession>
<reference evidence="2" key="1">
    <citation type="submission" date="2023-03" db="EMBL/GenBank/DDBJ databases">
        <title>Massive genome expansion in bonnet fungi (Mycena s.s.) driven by repeated elements and novel gene families across ecological guilds.</title>
        <authorList>
            <consortium name="Lawrence Berkeley National Laboratory"/>
            <person name="Harder C.B."/>
            <person name="Miyauchi S."/>
            <person name="Viragh M."/>
            <person name="Kuo A."/>
            <person name="Thoen E."/>
            <person name="Andreopoulos B."/>
            <person name="Lu D."/>
            <person name="Skrede I."/>
            <person name="Drula E."/>
            <person name="Henrissat B."/>
            <person name="Morin E."/>
            <person name="Kohler A."/>
            <person name="Barry K."/>
            <person name="LaButti K."/>
            <person name="Morin E."/>
            <person name="Salamov A."/>
            <person name="Lipzen A."/>
            <person name="Mereny Z."/>
            <person name="Hegedus B."/>
            <person name="Baldrian P."/>
            <person name="Stursova M."/>
            <person name="Weitz H."/>
            <person name="Taylor A."/>
            <person name="Grigoriev I.V."/>
            <person name="Nagy L.G."/>
            <person name="Martin F."/>
            <person name="Kauserud H."/>
        </authorList>
    </citation>
    <scope>NUCLEOTIDE SEQUENCE</scope>
    <source>
        <strain evidence="2">CBHHK002</strain>
    </source>
</reference>
<comment type="caution">
    <text evidence="2">The sequence shown here is derived from an EMBL/GenBank/DDBJ whole genome shotgun (WGS) entry which is preliminary data.</text>
</comment>
<protein>
    <submittedName>
        <fullName evidence="2">Uncharacterized protein</fullName>
    </submittedName>
</protein>
<keyword evidence="3" id="KW-1185">Reference proteome</keyword>
<evidence type="ECO:0000313" key="3">
    <source>
        <dbReference type="Proteomes" id="UP001218218"/>
    </source>
</evidence>
<dbReference type="Proteomes" id="UP001218218">
    <property type="component" value="Unassembled WGS sequence"/>
</dbReference>
<gene>
    <name evidence="2" type="ORF">DFH08DRAFT_798348</name>
</gene>
<evidence type="ECO:0000313" key="2">
    <source>
        <dbReference type="EMBL" id="KAJ7363885.1"/>
    </source>
</evidence>
<dbReference type="AlphaFoldDB" id="A0AAD7ANC8"/>
<proteinExistence type="predicted"/>
<dbReference type="EMBL" id="JARIHO010000003">
    <property type="protein sequence ID" value="KAJ7363885.1"/>
    <property type="molecule type" value="Genomic_DNA"/>
</dbReference>
<evidence type="ECO:0000256" key="1">
    <source>
        <dbReference type="SAM" id="MobiDB-lite"/>
    </source>
</evidence>
<feature type="region of interest" description="Disordered" evidence="1">
    <location>
        <begin position="1"/>
        <end position="53"/>
    </location>
</feature>